<dbReference type="AlphaFoldDB" id="A0ABD7SJE9"/>
<accession>A0ABD7SJE9</accession>
<dbReference type="Proteomes" id="UP000323819">
    <property type="component" value="Unassembled WGS sequence"/>
</dbReference>
<organism evidence="1 2">
    <name type="scientific">Vibrio cholerae</name>
    <dbReference type="NCBI Taxonomy" id="666"/>
    <lineage>
        <taxon>Bacteria</taxon>
        <taxon>Pseudomonadati</taxon>
        <taxon>Pseudomonadota</taxon>
        <taxon>Gammaproteobacteria</taxon>
        <taxon>Vibrionales</taxon>
        <taxon>Vibrionaceae</taxon>
        <taxon>Vibrio</taxon>
    </lineage>
</organism>
<name>A0ABD7SJE9_VIBCL</name>
<gene>
    <name evidence="1" type="ORF">FXF03_14755</name>
</gene>
<dbReference type="EMBL" id="VSIJ01000035">
    <property type="protein sequence ID" value="TXX64742.1"/>
    <property type="molecule type" value="Genomic_DNA"/>
</dbReference>
<comment type="caution">
    <text evidence="1">The sequence shown here is derived from an EMBL/GenBank/DDBJ whole genome shotgun (WGS) entry which is preliminary data.</text>
</comment>
<sequence length="342" mass="40071">MEFVDKLLDIIEKTEDYDFARGLLVQDLLNFPSNTINNEVRNALNEMLKPNNKSLYVCGHQGCVNKSIFSHEMSENVFLKQLADSNGMVCELTTDFRNNALKSWFKPVHKGNATNFPGYCRDHDRSIFEDIEEPFPGFTDKFYHKYCLRLLRRDLFEIDKKLKLFDVFINKLADVCNDEVKAFKIHMEKKKSINLERKERSLLLYNELFDSIEKGQSYLNVYEFDVRECGYCFSKVFDFTSEDDCENAIIFIVKLEHNKKSKFVIVSIKNETSDKLAIGLHPKENHTLWHLSQIMIENKGHLVFSHDFSSSLDEHTKDIMTREHSMLPLSKIDNLLLSQVFF</sequence>
<protein>
    <submittedName>
        <fullName evidence="1">Uncharacterized protein</fullName>
    </submittedName>
</protein>
<evidence type="ECO:0000313" key="1">
    <source>
        <dbReference type="EMBL" id="TXX64742.1"/>
    </source>
</evidence>
<reference evidence="1 2" key="1">
    <citation type="submission" date="2019-06" db="EMBL/GenBank/DDBJ databases">
        <title>Vibrio cholerae phylogeny based on whole-genome sequencing reveals genetic diversity and population strucutre.</title>
        <authorList>
            <person name="Zhiqiu Y."/>
            <person name="Bin L."/>
            <person name="Lingyan J."/>
        </authorList>
    </citation>
    <scope>NUCLEOTIDE SEQUENCE [LARGE SCALE GENOMIC DNA]</scope>
    <source>
        <strain evidence="1 2">N2814</strain>
    </source>
</reference>
<proteinExistence type="predicted"/>
<evidence type="ECO:0000313" key="2">
    <source>
        <dbReference type="Proteomes" id="UP000323819"/>
    </source>
</evidence>
<dbReference type="RefSeq" id="WP_148522139.1">
    <property type="nucleotide sequence ID" value="NZ_JAMXOG010000018.1"/>
</dbReference>